<accession>A0ABN9TQM6</accession>
<dbReference type="EMBL" id="CAUYUJ010014980">
    <property type="protein sequence ID" value="CAK0848442.1"/>
    <property type="molecule type" value="Genomic_DNA"/>
</dbReference>
<sequence>MVFSSMFLTMSGEPPSCLLGRLPAWYVLLGMLAVLFALNLATLDARAPGRFDCRSRVALQRAAATAQAAEGRRLAVRAGAGLVQKPCSAMAAAAVATPATSRCGPAAGLLGIGALRRSQLDVLQSLVTKHIVGPGRQAESAGGSTQWARRKRANGCGFMAMRKSYKHDPRTRLCELLKRWLRTHAANSRIGEDEVRRMCCLCRDVLNYPRVFPSSNSRSFMRTLAEVFDHMQLQLKEVLKRDRTCAELAAAALSVSRNLIADAIAYLLLASTDLKQTDRLPSLEVVALWQSLPVGKNPLPGRADSELQALMKDWGITGRHCVDLSLQLSSASSAPSGCSVALAPRTRPRLP</sequence>
<dbReference type="Proteomes" id="UP001189429">
    <property type="component" value="Unassembled WGS sequence"/>
</dbReference>
<gene>
    <name evidence="2" type="ORF">PCOR1329_LOCUS41378</name>
</gene>
<proteinExistence type="predicted"/>
<feature type="compositionally biased region" description="Low complexity" evidence="1">
    <location>
        <begin position="332"/>
        <end position="341"/>
    </location>
</feature>
<feature type="region of interest" description="Disordered" evidence="1">
    <location>
        <begin position="332"/>
        <end position="351"/>
    </location>
</feature>
<keyword evidence="3" id="KW-1185">Reference proteome</keyword>
<protein>
    <submittedName>
        <fullName evidence="2">Uncharacterized protein</fullName>
    </submittedName>
</protein>
<name>A0ABN9TQM6_9DINO</name>
<reference evidence="2" key="1">
    <citation type="submission" date="2023-10" db="EMBL/GenBank/DDBJ databases">
        <authorList>
            <person name="Chen Y."/>
            <person name="Shah S."/>
            <person name="Dougan E. K."/>
            <person name="Thang M."/>
            <person name="Chan C."/>
        </authorList>
    </citation>
    <scope>NUCLEOTIDE SEQUENCE [LARGE SCALE GENOMIC DNA]</scope>
</reference>
<comment type="caution">
    <text evidence="2">The sequence shown here is derived from an EMBL/GenBank/DDBJ whole genome shotgun (WGS) entry which is preliminary data.</text>
</comment>
<evidence type="ECO:0000313" key="2">
    <source>
        <dbReference type="EMBL" id="CAK0848442.1"/>
    </source>
</evidence>
<evidence type="ECO:0000313" key="3">
    <source>
        <dbReference type="Proteomes" id="UP001189429"/>
    </source>
</evidence>
<organism evidence="2 3">
    <name type="scientific">Prorocentrum cordatum</name>
    <dbReference type="NCBI Taxonomy" id="2364126"/>
    <lineage>
        <taxon>Eukaryota</taxon>
        <taxon>Sar</taxon>
        <taxon>Alveolata</taxon>
        <taxon>Dinophyceae</taxon>
        <taxon>Prorocentrales</taxon>
        <taxon>Prorocentraceae</taxon>
        <taxon>Prorocentrum</taxon>
    </lineage>
</organism>
<evidence type="ECO:0000256" key="1">
    <source>
        <dbReference type="SAM" id="MobiDB-lite"/>
    </source>
</evidence>